<evidence type="ECO:0000256" key="5">
    <source>
        <dbReference type="ARBA" id="ARBA00023065"/>
    </source>
</evidence>
<dbReference type="Gene3D" id="1.10.3080.10">
    <property type="entry name" value="Clc chloride channel"/>
    <property type="match status" value="1"/>
</dbReference>
<reference evidence="12 13" key="1">
    <citation type="journal article" date="2019" name="Emerg. Microbes Infect.">
        <title>Comprehensive subspecies identification of 175 nontuberculous mycobacteria species based on 7547 genomic profiles.</title>
        <authorList>
            <person name="Matsumoto Y."/>
            <person name="Kinjo T."/>
            <person name="Motooka D."/>
            <person name="Nabeya D."/>
            <person name="Jung N."/>
            <person name="Uechi K."/>
            <person name="Horii T."/>
            <person name="Iida T."/>
            <person name="Fujita J."/>
            <person name="Nakamura S."/>
        </authorList>
    </citation>
    <scope>NUCLEOTIDE SEQUENCE [LARGE SCALE GENOMIC DNA]</scope>
    <source>
        <strain evidence="12 13">JCM 30395</strain>
    </source>
</reference>
<evidence type="ECO:0000256" key="1">
    <source>
        <dbReference type="ARBA" id="ARBA00004141"/>
    </source>
</evidence>
<dbReference type="EMBL" id="AP022595">
    <property type="protein sequence ID" value="BBY59638.1"/>
    <property type="molecule type" value="Genomic_DNA"/>
</dbReference>
<dbReference type="PANTHER" id="PTHR43427:SF6">
    <property type="entry name" value="CHLORIDE CHANNEL PROTEIN CLC-E"/>
    <property type="match status" value="1"/>
</dbReference>
<dbReference type="InterPro" id="IPR001807">
    <property type="entry name" value="ClC"/>
</dbReference>
<keyword evidence="13" id="KW-1185">Reference proteome</keyword>
<evidence type="ECO:0000313" key="13">
    <source>
        <dbReference type="Proteomes" id="UP000466445"/>
    </source>
</evidence>
<dbReference type="InterPro" id="IPR014743">
    <property type="entry name" value="Cl-channel_core"/>
</dbReference>
<keyword evidence="7" id="KW-0869">Chloride channel</keyword>
<dbReference type="InterPro" id="IPR050368">
    <property type="entry name" value="ClC-type_chloride_channel"/>
</dbReference>
<comment type="subcellular location">
    <subcellularLocation>
        <location evidence="1">Membrane</location>
        <topology evidence="1">Multi-pass membrane protein</topology>
    </subcellularLocation>
</comment>
<feature type="transmembrane region" description="Helical" evidence="11">
    <location>
        <begin position="350"/>
        <end position="375"/>
    </location>
</feature>
<evidence type="ECO:0000256" key="8">
    <source>
        <dbReference type="ARBA" id="ARBA00023214"/>
    </source>
</evidence>
<evidence type="ECO:0000256" key="7">
    <source>
        <dbReference type="ARBA" id="ARBA00023173"/>
    </source>
</evidence>
<dbReference type="KEGG" id="msar:MSAR_27740"/>
<protein>
    <submittedName>
        <fullName evidence="12">Chloride channel protein</fullName>
    </submittedName>
</protein>
<keyword evidence="3 11" id="KW-0812">Transmembrane</keyword>
<evidence type="ECO:0000256" key="2">
    <source>
        <dbReference type="ARBA" id="ARBA00022448"/>
    </source>
</evidence>
<proteinExistence type="predicted"/>
<evidence type="ECO:0000256" key="6">
    <source>
        <dbReference type="ARBA" id="ARBA00023136"/>
    </source>
</evidence>
<keyword evidence="4 11" id="KW-1133">Transmembrane helix</keyword>
<dbReference type="GO" id="GO:0005254">
    <property type="term" value="F:chloride channel activity"/>
    <property type="evidence" value="ECO:0007669"/>
    <property type="project" value="UniProtKB-KW"/>
</dbReference>
<accession>A0A7I7SS46</accession>
<evidence type="ECO:0000256" key="10">
    <source>
        <dbReference type="SAM" id="MobiDB-lite"/>
    </source>
</evidence>
<dbReference type="GO" id="GO:0034707">
    <property type="term" value="C:chloride channel complex"/>
    <property type="evidence" value="ECO:0007669"/>
    <property type="project" value="UniProtKB-KW"/>
</dbReference>
<gene>
    <name evidence="12" type="ORF">MSAR_27740</name>
</gene>
<feature type="transmembrane region" description="Helical" evidence="11">
    <location>
        <begin position="58"/>
        <end position="75"/>
    </location>
</feature>
<dbReference type="SUPFAM" id="SSF81340">
    <property type="entry name" value="Clc chloride channel"/>
    <property type="match status" value="1"/>
</dbReference>
<keyword evidence="6 11" id="KW-0472">Membrane</keyword>
<dbReference type="AlphaFoldDB" id="A0A7I7SS46"/>
<evidence type="ECO:0000256" key="3">
    <source>
        <dbReference type="ARBA" id="ARBA00022692"/>
    </source>
</evidence>
<organism evidence="12 13">
    <name type="scientific">Mycolicibacterium sarraceniae</name>
    <dbReference type="NCBI Taxonomy" id="1534348"/>
    <lineage>
        <taxon>Bacteria</taxon>
        <taxon>Bacillati</taxon>
        <taxon>Actinomycetota</taxon>
        <taxon>Actinomycetes</taxon>
        <taxon>Mycobacteriales</taxon>
        <taxon>Mycobacteriaceae</taxon>
        <taxon>Mycolicibacterium</taxon>
    </lineage>
</organism>
<keyword evidence="5" id="KW-0406">Ion transport</keyword>
<dbReference type="Proteomes" id="UP000466445">
    <property type="component" value="Chromosome"/>
</dbReference>
<dbReference type="PANTHER" id="PTHR43427">
    <property type="entry name" value="CHLORIDE CHANNEL PROTEIN CLC-E"/>
    <property type="match status" value="1"/>
</dbReference>
<evidence type="ECO:0000256" key="11">
    <source>
        <dbReference type="SAM" id="Phobius"/>
    </source>
</evidence>
<feature type="transmembrane region" description="Helical" evidence="11">
    <location>
        <begin position="382"/>
        <end position="398"/>
    </location>
</feature>
<evidence type="ECO:0000256" key="4">
    <source>
        <dbReference type="ARBA" id="ARBA00022989"/>
    </source>
</evidence>
<sequence>MKRRDLEFACAVLAIGLLAGVAGAATTLVLHAVEHLTYHYSFGTLLDGVTESSPVRRAVGPMIGGTLAGLGWWLLRRRTPVPSLTDVITAPGPMQRLTLTLDAGLQVLLVGAGASLGREGAPRQFAAALGDLGTSRLSLTVGDRHILLGCAAGAGLAAVYSVPMGGALFAIQIVLRAWSLRIAGTALITSSVAVAVAAPVTHLEVPLQWPALHLSYLLTGFALLLAPVAVAVGRGFNRLMDYAKAHRVADSWRLIPAIGAAGLLIGVLSHWWPELPGNGKSVLTVSVTYGLTLASAGSILLLKPLLTAMFLRTGAVGGLLTPALATGAAMGSVVAIAVNTWTPLTISVPAVSLACAAGVLAITQGAPAWAALFVWELARPPVWMLIVFAAAAIAAHLLDSRLTQRTWSATCFRSPESDHAGAHHCHHHEPTVGNTAPSAGSPPNVFRGEP</sequence>
<keyword evidence="8" id="KW-0868">Chloride</keyword>
<evidence type="ECO:0000313" key="12">
    <source>
        <dbReference type="EMBL" id="BBY59638.1"/>
    </source>
</evidence>
<dbReference type="PRINTS" id="PR00762">
    <property type="entry name" value="CLCHANNEL"/>
</dbReference>
<keyword evidence="9" id="KW-0407">Ion channel</keyword>
<dbReference type="RefSeq" id="WP_163697747.1">
    <property type="nucleotide sequence ID" value="NZ_AP022595.1"/>
</dbReference>
<feature type="region of interest" description="Disordered" evidence="10">
    <location>
        <begin position="419"/>
        <end position="450"/>
    </location>
</feature>
<dbReference type="Pfam" id="PF00654">
    <property type="entry name" value="Voltage_CLC"/>
    <property type="match status" value="1"/>
</dbReference>
<feature type="transmembrane region" description="Helical" evidence="11">
    <location>
        <begin position="254"/>
        <end position="272"/>
    </location>
</feature>
<evidence type="ECO:0000256" key="9">
    <source>
        <dbReference type="ARBA" id="ARBA00023303"/>
    </source>
</evidence>
<keyword evidence="2" id="KW-0813">Transport</keyword>
<name>A0A7I7SS46_9MYCO</name>
<feature type="transmembrane region" description="Helical" evidence="11">
    <location>
        <begin position="213"/>
        <end position="233"/>
    </location>
</feature>
<feature type="transmembrane region" description="Helical" evidence="11">
    <location>
        <begin position="178"/>
        <end position="201"/>
    </location>
</feature>
<feature type="transmembrane region" description="Helical" evidence="11">
    <location>
        <begin position="314"/>
        <end position="338"/>
    </location>
</feature>